<keyword evidence="4" id="KW-0028">Amino-acid biosynthesis</keyword>
<name>A0A9X4MFN4_9BACT</name>
<dbReference type="PANTHER" id="PTHR21337:SF0">
    <property type="entry name" value="PHOSPHO-2-DEHYDRO-3-DEOXYHEPTONATE ALDOLASE"/>
    <property type="match status" value="1"/>
</dbReference>
<accession>A0A9X4MFN4</accession>
<feature type="binding site" evidence="3">
    <location>
        <position position="291"/>
    </location>
    <ligand>
        <name>phosphoenolpyruvate</name>
        <dbReference type="ChEBI" id="CHEBI:58702"/>
    </ligand>
</feature>
<keyword evidence="6" id="KW-1185">Reference proteome</keyword>
<dbReference type="EMBL" id="JAPHEH010000001">
    <property type="protein sequence ID" value="MDG4475481.1"/>
    <property type="molecule type" value="Genomic_DNA"/>
</dbReference>
<feature type="binding site" evidence="3">
    <location>
        <position position="354"/>
    </location>
    <ligand>
        <name>Mn(2+)</name>
        <dbReference type="ChEBI" id="CHEBI:29035"/>
    </ligand>
</feature>
<feature type="binding site" evidence="3">
    <location>
        <position position="322"/>
    </location>
    <ligand>
        <name>phosphoenolpyruvate</name>
        <dbReference type="ChEBI" id="CHEBI:58702"/>
    </ligand>
</feature>
<keyword evidence="3" id="KW-0170">Cobalt</keyword>
<evidence type="ECO:0000256" key="4">
    <source>
        <dbReference type="RuleBase" id="RU363071"/>
    </source>
</evidence>
<dbReference type="Proteomes" id="UP001154240">
    <property type="component" value="Unassembled WGS sequence"/>
</dbReference>
<evidence type="ECO:0000313" key="5">
    <source>
        <dbReference type="EMBL" id="MDG4475481.1"/>
    </source>
</evidence>
<dbReference type="GO" id="GO:0003849">
    <property type="term" value="F:3-deoxy-7-phosphoheptulonate synthase activity"/>
    <property type="evidence" value="ECO:0007669"/>
    <property type="project" value="UniProtKB-EC"/>
</dbReference>
<feature type="binding site" evidence="3">
    <location>
        <position position="70"/>
    </location>
    <ligand>
        <name>Mn(2+)</name>
        <dbReference type="ChEBI" id="CHEBI:29035"/>
    </ligand>
</feature>
<feature type="binding site" evidence="3">
    <location>
        <position position="109"/>
    </location>
    <ligand>
        <name>phosphoenolpyruvate</name>
        <dbReference type="ChEBI" id="CHEBI:58702"/>
    </ligand>
</feature>
<dbReference type="EC" id="2.5.1.54" evidence="4"/>
<dbReference type="GO" id="GO:0008652">
    <property type="term" value="P:amino acid biosynthetic process"/>
    <property type="evidence" value="ECO:0007669"/>
    <property type="project" value="UniProtKB-KW"/>
</dbReference>
<feature type="binding site" evidence="3">
    <location>
        <begin position="268"/>
        <end position="269"/>
    </location>
    <ligand>
        <name>phosphoenolpyruvate</name>
        <dbReference type="ChEBI" id="CHEBI:58702"/>
    </ligand>
</feature>
<keyword evidence="4" id="KW-0057">Aromatic amino acid biosynthesis</keyword>
<comment type="cofactor">
    <cofactor evidence="3">
        <name>Mn(2+)</name>
        <dbReference type="ChEBI" id="CHEBI:29035"/>
    </cofactor>
    <cofactor evidence="3">
        <name>Co(2+)</name>
        <dbReference type="ChEBI" id="CHEBI:48828"/>
    </cofactor>
    <cofactor evidence="3">
        <name>Cd(2+)</name>
        <dbReference type="ChEBI" id="CHEBI:48775"/>
    </cofactor>
    <text evidence="3">Binds 1 divalent cation per subunit. The enzyme is active with manganese, cobalt or cadmium ions.</text>
</comment>
<dbReference type="Gene3D" id="3.20.20.70">
    <property type="entry name" value="Aldolase class I"/>
    <property type="match status" value="1"/>
</dbReference>
<feature type="binding site" evidence="3">
    <location>
        <position position="396"/>
    </location>
    <ligand>
        <name>Mn(2+)</name>
        <dbReference type="ChEBI" id="CHEBI:29035"/>
    </ligand>
</feature>
<keyword evidence="3" id="KW-0104">Cadmium</keyword>
<dbReference type="RefSeq" id="WP_307632454.1">
    <property type="nucleotide sequence ID" value="NZ_JAPHEH010000001.1"/>
</dbReference>
<feature type="binding site" evidence="3">
    <location>
        <position position="426"/>
    </location>
    <ligand>
        <name>Mn(2+)</name>
        <dbReference type="ChEBI" id="CHEBI:29035"/>
    </ligand>
</feature>
<protein>
    <recommendedName>
        <fullName evidence="4">Phospho-2-dehydro-3-deoxyheptonate aldolase</fullName>
        <ecNumber evidence="4">2.5.1.54</ecNumber>
    </recommendedName>
</protein>
<dbReference type="NCBIfam" id="TIGR01358">
    <property type="entry name" value="DAHP_synth_II"/>
    <property type="match status" value="1"/>
</dbReference>
<gene>
    <name evidence="5" type="ORF">OLX77_04825</name>
</gene>
<reference evidence="5" key="1">
    <citation type="journal article" date="2022" name="bioRxiv">
        <title>Thiovibrio frasassiensisgen. nov., sp. nov., an autotrophic, elemental sulfur disproportionating bacterium isolated from sulfidic karst sediment, and proposal of Thiovibrionaceae fam. nov.</title>
        <authorList>
            <person name="Aronson H."/>
            <person name="Thomas C."/>
            <person name="Bhattacharyya M."/>
            <person name="Eckstein S."/>
            <person name="Jensen S."/>
            <person name="Barco R."/>
            <person name="Macalady J."/>
            <person name="Amend J."/>
        </authorList>
    </citation>
    <scope>NUCLEOTIDE SEQUENCE</scope>
    <source>
        <strain evidence="5">RS19-109</strain>
    </source>
</reference>
<dbReference type="SUPFAM" id="SSF51569">
    <property type="entry name" value="Aldolase"/>
    <property type="match status" value="1"/>
</dbReference>
<evidence type="ECO:0000256" key="3">
    <source>
        <dbReference type="PIRSR" id="PIRSR602480-1"/>
    </source>
</evidence>
<dbReference type="PANTHER" id="PTHR21337">
    <property type="entry name" value="PHOSPHO-2-DEHYDRO-3-DEOXYHEPTONATE ALDOLASE 1, 2"/>
    <property type="match status" value="1"/>
</dbReference>
<sequence>MTQPPWSKTSWQQCTALQQPNWPDKKEFAQVVDTISQLPPLVFAGEIRELKKELAMAAEGEAFLLQGGDCAEAFSMCTAPAIRELLKVILQMAVVMSYAGGKPVIKVGRMAGQYAKPRSADTEMVGGIELPSYRGDMVNGIEPNIEARRPDPERMLKGYYLSCSTMNLLRAFTQGGYAALERVHSWNNAFVKNSPQGQQYEKLARQIDQAINFMRIVGIDTDIPQLKQASFYTSHEALLLGYEQALTRQDSTTGDWYDCSGHMLWIGERTRQLDGAHVEFFRGVHNPIGVKIGPNHDIDNVKQLVRTLNPENEPGRLTLITRFGAKKIGDGLPLLAREMKKEGFKLVWSCDPMHGNTYTAESGHKTRNFDEIMNEIRSFFEIHWSEGTVPGGIHFEMTGENVTECTGGGRKILDHHLAENYLTNCDPRLNAEQSLELAFQIAELMREK</sequence>
<dbReference type="AlphaFoldDB" id="A0A9X4MFN4"/>
<organism evidence="5 6">
    <name type="scientific">Thiovibrio frasassiensis</name>
    <dbReference type="NCBI Taxonomy" id="2984131"/>
    <lineage>
        <taxon>Bacteria</taxon>
        <taxon>Pseudomonadati</taxon>
        <taxon>Thermodesulfobacteriota</taxon>
        <taxon>Desulfobulbia</taxon>
        <taxon>Desulfobulbales</taxon>
        <taxon>Thiovibrionaceae</taxon>
        <taxon>Thiovibrio</taxon>
    </lineage>
</organism>
<evidence type="ECO:0000313" key="6">
    <source>
        <dbReference type="Proteomes" id="UP001154240"/>
    </source>
</evidence>
<keyword evidence="3" id="KW-0464">Manganese</keyword>
<comment type="pathway">
    <text evidence="4">Metabolic intermediate biosynthesis; chorismate biosynthesis; chorismate from D-erythrose 4-phosphate and phosphoenolpyruvate: step 1/7.</text>
</comment>
<comment type="similarity">
    <text evidence="1 4">Belongs to the class-II DAHP synthase family.</text>
</comment>
<comment type="caution">
    <text evidence="5">The sequence shown here is derived from an EMBL/GenBank/DDBJ whole genome shotgun (WGS) entry which is preliminary data.</text>
</comment>
<dbReference type="InterPro" id="IPR002480">
    <property type="entry name" value="DAHP_synth_2"/>
</dbReference>
<evidence type="ECO:0000256" key="1">
    <source>
        <dbReference type="ARBA" id="ARBA00008911"/>
    </source>
</evidence>
<dbReference type="Pfam" id="PF01474">
    <property type="entry name" value="DAHP_synth_2"/>
    <property type="match status" value="1"/>
</dbReference>
<dbReference type="GO" id="GO:0009073">
    <property type="term" value="P:aromatic amino acid family biosynthetic process"/>
    <property type="evidence" value="ECO:0007669"/>
    <property type="project" value="UniProtKB-KW"/>
</dbReference>
<reference evidence="5" key="2">
    <citation type="submission" date="2022-10" db="EMBL/GenBank/DDBJ databases">
        <authorList>
            <person name="Aronson H.S."/>
        </authorList>
    </citation>
    <scope>NUCLEOTIDE SEQUENCE</scope>
    <source>
        <strain evidence="5">RS19-109</strain>
    </source>
</reference>
<proteinExistence type="inferred from homology"/>
<evidence type="ECO:0000256" key="2">
    <source>
        <dbReference type="ARBA" id="ARBA00022679"/>
    </source>
</evidence>
<dbReference type="InterPro" id="IPR013785">
    <property type="entry name" value="Aldolase_TIM"/>
</dbReference>
<comment type="catalytic activity">
    <reaction evidence="4">
        <text>D-erythrose 4-phosphate + phosphoenolpyruvate + H2O = 7-phospho-2-dehydro-3-deoxy-D-arabino-heptonate + phosphate</text>
        <dbReference type="Rhea" id="RHEA:14717"/>
        <dbReference type="ChEBI" id="CHEBI:15377"/>
        <dbReference type="ChEBI" id="CHEBI:16897"/>
        <dbReference type="ChEBI" id="CHEBI:43474"/>
        <dbReference type="ChEBI" id="CHEBI:58394"/>
        <dbReference type="ChEBI" id="CHEBI:58702"/>
        <dbReference type="EC" id="2.5.1.54"/>
    </reaction>
</comment>
<keyword evidence="2 4" id="KW-0808">Transferase</keyword>